<comment type="caution">
    <text evidence="3">The sequence shown here is derived from an EMBL/GenBank/DDBJ whole genome shotgun (WGS) entry which is preliminary data.</text>
</comment>
<dbReference type="Pfam" id="PF01541">
    <property type="entry name" value="GIY-YIG"/>
    <property type="match status" value="1"/>
</dbReference>
<name>A0A443YQX4_9SPHI</name>
<dbReference type="PANTHER" id="PTHR34477:SF5">
    <property type="entry name" value="BSL5627 PROTEIN"/>
    <property type="match status" value="1"/>
</dbReference>
<dbReference type="SUPFAM" id="SSF82771">
    <property type="entry name" value="GIY-YIG endonuclease"/>
    <property type="match status" value="1"/>
</dbReference>
<reference evidence="3 4" key="1">
    <citation type="submission" date="2018-06" db="EMBL/GenBank/DDBJ databases">
        <title>Pedobacter endophyticus sp. nov., an endophytic bacterium isolated from a leaf of Triticum aestivum.</title>
        <authorList>
            <person name="Zhang L."/>
        </authorList>
    </citation>
    <scope>NUCLEOTIDE SEQUENCE [LARGE SCALE GENOMIC DNA]</scope>
    <source>
        <strain evidence="3 4">CM134L-2</strain>
    </source>
</reference>
<sequence>MERGGLVYILTNKSNAVLYTGVTSDIAYRIWQHKNHVYPNSFTSKYNCKKLVYYCFYSTIEEAIDAEKRIKAGSRLAKIKLIESLNPQWKDLYDEINI</sequence>
<organism evidence="3 4">
    <name type="scientific">Pedobacter chitinilyticus</name>
    <dbReference type="NCBI Taxonomy" id="2233776"/>
    <lineage>
        <taxon>Bacteria</taxon>
        <taxon>Pseudomonadati</taxon>
        <taxon>Bacteroidota</taxon>
        <taxon>Sphingobacteriia</taxon>
        <taxon>Sphingobacteriales</taxon>
        <taxon>Sphingobacteriaceae</taxon>
        <taxon>Pedobacter</taxon>
    </lineage>
</organism>
<dbReference type="RefSeq" id="WP_113648153.1">
    <property type="nucleotide sequence ID" value="NZ_QMHN01000004.1"/>
</dbReference>
<comment type="similarity">
    <text evidence="1">Belongs to the UPF0213 family.</text>
</comment>
<dbReference type="PROSITE" id="PS50164">
    <property type="entry name" value="GIY_YIG"/>
    <property type="match status" value="1"/>
</dbReference>
<evidence type="ECO:0000313" key="4">
    <source>
        <dbReference type="Proteomes" id="UP000284120"/>
    </source>
</evidence>
<dbReference type="InterPro" id="IPR035901">
    <property type="entry name" value="GIY-YIG_endonuc_sf"/>
</dbReference>
<feature type="domain" description="GIY-YIG" evidence="2">
    <location>
        <begin position="3"/>
        <end position="80"/>
    </location>
</feature>
<accession>A0A443YQX4</accession>
<evidence type="ECO:0000256" key="1">
    <source>
        <dbReference type="ARBA" id="ARBA00007435"/>
    </source>
</evidence>
<dbReference type="Gene3D" id="3.40.1440.10">
    <property type="entry name" value="GIY-YIG endonuclease"/>
    <property type="match status" value="1"/>
</dbReference>
<keyword evidence="4" id="KW-1185">Reference proteome</keyword>
<dbReference type="InterPro" id="IPR000305">
    <property type="entry name" value="GIY-YIG_endonuc"/>
</dbReference>
<dbReference type="InterPro" id="IPR050190">
    <property type="entry name" value="UPF0213_domain"/>
</dbReference>
<proteinExistence type="inferred from homology"/>
<protein>
    <submittedName>
        <fullName evidence="3">GIY-YIG nuclease family protein</fullName>
    </submittedName>
</protein>
<dbReference type="EMBL" id="SAYW01000004">
    <property type="protein sequence ID" value="RWU06199.1"/>
    <property type="molecule type" value="Genomic_DNA"/>
</dbReference>
<gene>
    <name evidence="3" type="ORF">DPV69_12965</name>
</gene>
<evidence type="ECO:0000259" key="2">
    <source>
        <dbReference type="PROSITE" id="PS50164"/>
    </source>
</evidence>
<dbReference type="OrthoDB" id="1495241at2"/>
<dbReference type="AlphaFoldDB" id="A0A443YQX4"/>
<evidence type="ECO:0000313" key="3">
    <source>
        <dbReference type="EMBL" id="RWU06199.1"/>
    </source>
</evidence>
<dbReference type="Proteomes" id="UP000284120">
    <property type="component" value="Unassembled WGS sequence"/>
</dbReference>
<dbReference type="CDD" id="cd10448">
    <property type="entry name" value="GIY-YIG_unchar_3"/>
    <property type="match status" value="1"/>
</dbReference>
<dbReference type="PANTHER" id="PTHR34477">
    <property type="entry name" value="UPF0213 PROTEIN YHBQ"/>
    <property type="match status" value="1"/>
</dbReference>